<sequence length="1006" mass="110683">MFAGGSNVCCIDEASSGLDPVSRRIIWDILLTFRDTHTIILTTHFLDEADILSDKIAVLSKGHLKASGTSVHLKNTLGEGYRVFVAHPATGAEEIHEFPDASGVSAFISRLEQANQQYRVAGPQLEDVFLNLASEDHSDFNKDFKIGNGALKSEISESVLINEVDNNPVGFFVQLRSMLKKRYIIFRRSPLPEIVFFILPIVVVIACGSFLSSFPGSFCQSGGQYQVQKYTTLDVTDPMNIPVATAQLYNNSLPGLKTFLSGITSYSMADFGNNATLAAEKSFKFFTQKSTLLNTYDAWNQYINTDYQNVTPGGIFLDNPIVAYQANTKGGVFTGTSMLNMLTNLRANGSVSIVTNYSPFQVPWVLNTGNILQFTMYFGLAMACGPAFAGLYPTYERLSKVRAMQYSNGLRVTPLWTAYLFFDFWLIFIISAIVTGIMAAKLQYMNGPGYMFLVIILYGMASTLFSYVISLFVKSQLAAFAIVASYQAAYLFIYLIGYMSIEAYGAPETIDRNLRIVHFTLALISPISNLVRSLFVAVNLFGILCTTPNEITYMGNILAYGGPILYLAVQCILMFSFLLYWESGNFKVHWSLTKRIFSRKKKNSSRSGGQLSLEEKWGDTPEDVVAEAKRVQSDLSQFDNGLALENVCKTFGSNTVVDDVSFGVVKGECFALLGPNGAGKTTTFNMIRGEIGMSSGEIFVTGIPVSQQRTLARSRLGVCPQFDAMDKMTVKEILTFYAMLRGIKGDRVKLHVDNIIEAVGVGRFRTRMASKLSGGNKRKLSLGVALIGNPSVLLLDEPSSGMDAFAKRIMWKTLASVSNGRSIVLTTHSMEEADALANRAGILAKEMLACGTTEDLRSKHGNGLHVHIVCRSAPASTLQEMEAIVTWMQNMLPGAQVEDRMYQGQIKMSIPIDGGASSTTVSYDKVSYEDDGFSQGVPSFVSQTETSGNSSKTMHTHKLSEIFDLLEKCKADMGIDSYSVSHTSLEEVFLKIVGQYNKSSRNDDEH</sequence>
<reference evidence="1 2" key="1">
    <citation type="journal article" date="2020" name="Front. Microbiol.">
        <title>Phenotypic and Genetic Characterization of the Cheese Ripening Yeast Geotrichum candidum.</title>
        <authorList>
            <person name="Perkins V."/>
            <person name="Vignola S."/>
            <person name="Lessard M.H."/>
            <person name="Plante P.L."/>
            <person name="Corbeil J."/>
            <person name="Dugat-Bony E."/>
            <person name="Frenette M."/>
            <person name="Labrie S."/>
        </authorList>
    </citation>
    <scope>NUCLEOTIDE SEQUENCE [LARGE SCALE GENOMIC DNA]</scope>
    <source>
        <strain evidence="1 2">LMA-1147</strain>
    </source>
</reference>
<accession>A0ACB6V4M6</accession>
<evidence type="ECO:0000313" key="1">
    <source>
        <dbReference type="EMBL" id="KAF5097827.1"/>
    </source>
</evidence>
<gene>
    <name evidence="1" type="ORF">D0Z00_002264</name>
</gene>
<comment type="caution">
    <text evidence="1">The sequence shown here is derived from an EMBL/GenBank/DDBJ whole genome shotgun (WGS) entry which is preliminary data.</text>
</comment>
<organism evidence="1 2">
    <name type="scientific">Geotrichum galactomycetum</name>
    <dbReference type="NCBI Taxonomy" id="27317"/>
    <lineage>
        <taxon>Eukaryota</taxon>
        <taxon>Fungi</taxon>
        <taxon>Dikarya</taxon>
        <taxon>Ascomycota</taxon>
        <taxon>Saccharomycotina</taxon>
        <taxon>Dipodascomycetes</taxon>
        <taxon>Dipodascales</taxon>
        <taxon>Dipodascaceae</taxon>
        <taxon>Geotrichum</taxon>
    </lineage>
</organism>
<dbReference type="Proteomes" id="UP000744676">
    <property type="component" value="Unassembled WGS sequence"/>
</dbReference>
<keyword evidence="2" id="KW-1185">Reference proteome</keyword>
<dbReference type="EMBL" id="QVQA01000058">
    <property type="protein sequence ID" value="KAF5097827.1"/>
    <property type="molecule type" value="Genomic_DNA"/>
</dbReference>
<evidence type="ECO:0000313" key="2">
    <source>
        <dbReference type="Proteomes" id="UP000744676"/>
    </source>
</evidence>
<proteinExistence type="predicted"/>
<name>A0ACB6V4M6_9ASCO</name>
<protein>
    <submittedName>
        <fullName evidence="1">Uncharacterized protein</fullName>
    </submittedName>
</protein>